<dbReference type="AlphaFoldDB" id="A0A6C0U1D3"/>
<evidence type="ECO:0000313" key="1">
    <source>
        <dbReference type="EMBL" id="QIB65708.1"/>
    </source>
</evidence>
<evidence type="ECO:0000313" key="2">
    <source>
        <dbReference type="Proteomes" id="UP000477680"/>
    </source>
</evidence>
<name>A0A6C0U1D3_9GAMM</name>
<dbReference type="RefSeq" id="WP_163495107.1">
    <property type="nucleotide sequence ID" value="NZ_CP048711.1"/>
</dbReference>
<dbReference type="KEGG" id="kim:G3T16_10065"/>
<sequence>MDDRIFSFSPEVATAPVELTESDIDNVSGGILPAIGVAAALASHIGVGGVATSVTTHLLSGFGLGYAVFGAASYYGGGGVKTKKDVASH</sequence>
<gene>
    <name evidence="1" type="ORF">G3T16_10065</name>
</gene>
<organism evidence="1 2">
    <name type="scientific">Kineobactrum salinum</name>
    <dbReference type="NCBI Taxonomy" id="2708301"/>
    <lineage>
        <taxon>Bacteria</taxon>
        <taxon>Pseudomonadati</taxon>
        <taxon>Pseudomonadota</taxon>
        <taxon>Gammaproteobacteria</taxon>
        <taxon>Cellvibrionales</taxon>
        <taxon>Halieaceae</taxon>
        <taxon>Kineobactrum</taxon>
    </lineage>
</organism>
<dbReference type="EMBL" id="CP048711">
    <property type="protein sequence ID" value="QIB65708.1"/>
    <property type="molecule type" value="Genomic_DNA"/>
</dbReference>
<accession>A0A6C0U1D3</accession>
<reference evidence="1 2" key="1">
    <citation type="submission" date="2020-02" db="EMBL/GenBank/DDBJ databases">
        <title>Genome sequencing for Kineobactrum sp. M2.</title>
        <authorList>
            <person name="Park S.-J."/>
        </authorList>
    </citation>
    <scope>NUCLEOTIDE SEQUENCE [LARGE SCALE GENOMIC DNA]</scope>
    <source>
        <strain evidence="1 2">M2</strain>
    </source>
</reference>
<proteinExistence type="predicted"/>
<evidence type="ECO:0008006" key="3">
    <source>
        <dbReference type="Google" id="ProtNLM"/>
    </source>
</evidence>
<keyword evidence="2" id="KW-1185">Reference proteome</keyword>
<protein>
    <recommendedName>
        <fullName evidence="3">Class IIb bacteriocin, lactobin A/cerein 7B family</fullName>
    </recommendedName>
</protein>
<dbReference type="Proteomes" id="UP000477680">
    <property type="component" value="Chromosome"/>
</dbReference>